<feature type="transmembrane region" description="Helical" evidence="2">
    <location>
        <begin position="6"/>
        <end position="24"/>
    </location>
</feature>
<comment type="caution">
    <text evidence="3">The sequence shown here is derived from an EMBL/GenBank/DDBJ whole genome shotgun (WGS) entry which is preliminary data.</text>
</comment>
<dbReference type="RefSeq" id="XP_013237502.1">
    <property type="nucleotide sequence ID" value="XM_013382048.1"/>
</dbReference>
<feature type="compositionally biased region" description="Polar residues" evidence="1">
    <location>
        <begin position="495"/>
        <end position="514"/>
    </location>
</feature>
<accession>A0A098VTK6</accession>
<protein>
    <submittedName>
        <fullName evidence="3">Uncharacterized protein</fullName>
    </submittedName>
</protein>
<keyword evidence="2" id="KW-1133">Transmembrane helix</keyword>
<keyword evidence="2" id="KW-0472">Membrane</keyword>
<name>A0A098VTK6_9MICR</name>
<evidence type="ECO:0000256" key="1">
    <source>
        <dbReference type="SAM" id="MobiDB-lite"/>
    </source>
</evidence>
<evidence type="ECO:0000313" key="3">
    <source>
        <dbReference type="EMBL" id="KGG51056.1"/>
    </source>
</evidence>
<feature type="transmembrane region" description="Helical" evidence="2">
    <location>
        <begin position="121"/>
        <end position="144"/>
    </location>
</feature>
<reference evidence="3 4" key="1">
    <citation type="submission" date="2014-04" db="EMBL/GenBank/DDBJ databases">
        <title>A new species of microsporidia sheds light on the evolution of extreme parasitism.</title>
        <authorList>
            <person name="Haag K.L."/>
            <person name="James T.Y."/>
            <person name="Larsson R."/>
            <person name="Schaer T.M."/>
            <person name="Refardt D."/>
            <person name="Pombert J.-F."/>
            <person name="Ebert D."/>
        </authorList>
    </citation>
    <scope>NUCLEOTIDE SEQUENCE [LARGE SCALE GENOMIC DNA]</scope>
    <source>
        <strain evidence="3 4">UGP3</strain>
        <tissue evidence="3">Spores</tissue>
    </source>
</reference>
<gene>
    <name evidence="3" type="ORF">DI09_46p60</name>
</gene>
<feature type="region of interest" description="Disordered" evidence="1">
    <location>
        <begin position="441"/>
        <end position="596"/>
    </location>
</feature>
<keyword evidence="4" id="KW-1185">Reference proteome</keyword>
<dbReference type="GeneID" id="25260058"/>
<dbReference type="AlphaFoldDB" id="A0A098VTK6"/>
<evidence type="ECO:0000313" key="4">
    <source>
        <dbReference type="Proteomes" id="UP000029725"/>
    </source>
</evidence>
<dbReference type="Proteomes" id="UP000029725">
    <property type="component" value="Unassembled WGS sequence"/>
</dbReference>
<dbReference type="HOGENOM" id="CLU_457887_0_0_1"/>
<evidence type="ECO:0000256" key="2">
    <source>
        <dbReference type="SAM" id="Phobius"/>
    </source>
</evidence>
<organism evidence="3 4">
    <name type="scientific">Mitosporidium daphniae</name>
    <dbReference type="NCBI Taxonomy" id="1485682"/>
    <lineage>
        <taxon>Eukaryota</taxon>
        <taxon>Fungi</taxon>
        <taxon>Fungi incertae sedis</taxon>
        <taxon>Microsporidia</taxon>
        <taxon>Mitosporidium</taxon>
    </lineage>
</organism>
<dbReference type="VEuPathDB" id="MicrosporidiaDB:DI09_46p60"/>
<feature type="transmembrane region" description="Helical" evidence="2">
    <location>
        <begin position="86"/>
        <end position="106"/>
    </location>
</feature>
<dbReference type="EMBL" id="JMKJ01000410">
    <property type="protein sequence ID" value="KGG51056.1"/>
    <property type="molecule type" value="Genomic_DNA"/>
</dbReference>
<feature type="compositionally biased region" description="Polar residues" evidence="1">
    <location>
        <begin position="541"/>
        <end position="575"/>
    </location>
</feature>
<proteinExistence type="predicted"/>
<sequence>MKLRFAALTTVLAAAVTIVLVYTLKGYFDSSFDEASELSNNIKASFLPDSLALSRLKTSGKQDLKDTLCLGTASSNYKEHPSKKPFFIMGSGIAIVTLSALLIHILQSDEPANSAQDHNYILAYGFLILLAIHFFTPLLNILIFGRKNLVFDHKLLVRIYLERYYGFIEAMKKLEPSNPNSNRPKINIPNLFDGVNVLETYITIFPNTTQLFPDPLSFSDTASPETLKLIKNFPPNLVYNILQDSTFKNHSFPEKFTGYRPIGDAQSYQFYFVIIYDDLKYYPIINLHVNDMVNSFLYNCSLDTLLNPEERFMPIINGTNTDMLKEAQNSLKILQSRTSEAIALSLTFPKNTTEIKKLYDSAEFVAARNYLKRFLTKGPISYNIQRILFRNPLPQYYPYSRLELNLIAPEEESVIKNLPGISLERVRNRRGINPEKAINLQRHEPGNDQGSAINLQRHEPGNGQGSAISLQRHEPGNGQGSAISLQRHEPGNGQGSAISLQRNEPGNGQGSAINLQRHEPGNGQGSAISLQRNEPGKGQESAGSESAKGQESAGNKSGKSQESAGSDSGKGQESVINLPRKDQPIARPTKAGANIQ</sequence>
<keyword evidence="2" id="KW-0812">Transmembrane</keyword>